<dbReference type="Proteomes" id="UP001147752">
    <property type="component" value="Unassembled WGS sequence"/>
</dbReference>
<dbReference type="RefSeq" id="XP_056577548.1">
    <property type="nucleotide sequence ID" value="XM_056721298.1"/>
</dbReference>
<gene>
    <name evidence="1" type="ORF">N7517_003568</name>
</gene>
<proteinExistence type="predicted"/>
<name>A0A9W9V7F2_9EURO</name>
<dbReference type="EMBL" id="JAPZBT010000002">
    <property type="protein sequence ID" value="KAJ5371562.1"/>
    <property type="molecule type" value="Genomic_DNA"/>
</dbReference>
<accession>A0A9W9V7F2</accession>
<dbReference type="OrthoDB" id="6105938at2759"/>
<reference evidence="1" key="1">
    <citation type="submission" date="2022-12" db="EMBL/GenBank/DDBJ databases">
        <authorList>
            <person name="Petersen C."/>
        </authorList>
    </citation>
    <scope>NUCLEOTIDE SEQUENCE</scope>
    <source>
        <strain evidence="1">IBT 3081</strain>
    </source>
</reference>
<sequence>MSIPSLPSEHPNQLLRNLGAQYDPDLPISLAFRLAGAQRGWKPGSKTWKRNWNSCMDSEYDRLIGCRALARVHVNLVDVLDAWNSDVTPTQFKSKEALAKYTKESQKFFGRQLAKQDKALRVLLRKLL</sequence>
<dbReference type="GeneID" id="81460481"/>
<keyword evidence="2" id="KW-1185">Reference proteome</keyword>
<evidence type="ECO:0000313" key="1">
    <source>
        <dbReference type="EMBL" id="KAJ5371562.1"/>
    </source>
</evidence>
<comment type="caution">
    <text evidence="1">The sequence shown here is derived from an EMBL/GenBank/DDBJ whole genome shotgun (WGS) entry which is preliminary data.</text>
</comment>
<reference evidence="1" key="2">
    <citation type="journal article" date="2023" name="IMA Fungus">
        <title>Comparative genomic study of the Penicillium genus elucidates a diverse pangenome and 15 lateral gene transfer events.</title>
        <authorList>
            <person name="Petersen C."/>
            <person name="Sorensen T."/>
            <person name="Nielsen M.R."/>
            <person name="Sondergaard T.E."/>
            <person name="Sorensen J.L."/>
            <person name="Fitzpatrick D.A."/>
            <person name="Frisvad J.C."/>
            <person name="Nielsen K.L."/>
        </authorList>
    </citation>
    <scope>NUCLEOTIDE SEQUENCE</scope>
    <source>
        <strain evidence="1">IBT 3081</strain>
    </source>
</reference>
<organism evidence="1 2">
    <name type="scientific">Penicillium concentricum</name>
    <dbReference type="NCBI Taxonomy" id="293559"/>
    <lineage>
        <taxon>Eukaryota</taxon>
        <taxon>Fungi</taxon>
        <taxon>Dikarya</taxon>
        <taxon>Ascomycota</taxon>
        <taxon>Pezizomycotina</taxon>
        <taxon>Eurotiomycetes</taxon>
        <taxon>Eurotiomycetidae</taxon>
        <taxon>Eurotiales</taxon>
        <taxon>Aspergillaceae</taxon>
        <taxon>Penicillium</taxon>
    </lineage>
</organism>
<dbReference type="PANTHER" id="PTHR38846">
    <property type="entry name" value="C3H1-TYPE DOMAIN-CONTAINING PROTEIN"/>
    <property type="match status" value="1"/>
</dbReference>
<protein>
    <submittedName>
        <fullName evidence="1">Uncharacterized protein</fullName>
    </submittedName>
</protein>
<dbReference type="AlphaFoldDB" id="A0A9W9V7F2"/>
<evidence type="ECO:0000313" key="2">
    <source>
        <dbReference type="Proteomes" id="UP001147752"/>
    </source>
</evidence>
<dbReference type="PANTHER" id="PTHR38846:SF1">
    <property type="entry name" value="C3H1-TYPE DOMAIN-CONTAINING PROTEIN"/>
    <property type="match status" value="1"/>
</dbReference>